<name>A0A078A356_STYLE</name>
<keyword evidence="1" id="KW-1133">Transmembrane helix</keyword>
<keyword evidence="1" id="KW-0472">Membrane</keyword>
<dbReference type="EMBL" id="CCKQ01004777">
    <property type="protein sequence ID" value="CDW75933.1"/>
    <property type="molecule type" value="Genomic_DNA"/>
</dbReference>
<keyword evidence="1" id="KW-0812">Transmembrane</keyword>
<gene>
    <name evidence="2" type="primary">Contig6526.g6988</name>
    <name evidence="2" type="ORF">STYLEM_4929</name>
</gene>
<protein>
    <submittedName>
        <fullName evidence="2">Uncharacterized protein</fullName>
    </submittedName>
</protein>
<evidence type="ECO:0000256" key="1">
    <source>
        <dbReference type="SAM" id="Phobius"/>
    </source>
</evidence>
<sequence length="82" mass="9510">MLHYTVLNLLGSGYEKVTAPLVAVPSDQSIFLRYVRNIALVFSYFILHIFTIPAFWVAQLFFDDGQLFLQFWSQILQLVPLD</sequence>
<reference evidence="2 3" key="1">
    <citation type="submission" date="2014-06" db="EMBL/GenBank/DDBJ databases">
        <authorList>
            <person name="Swart Estienne"/>
        </authorList>
    </citation>
    <scope>NUCLEOTIDE SEQUENCE [LARGE SCALE GENOMIC DNA]</scope>
    <source>
        <strain evidence="2 3">130c</strain>
    </source>
</reference>
<evidence type="ECO:0000313" key="2">
    <source>
        <dbReference type="EMBL" id="CDW75933.1"/>
    </source>
</evidence>
<evidence type="ECO:0000313" key="3">
    <source>
        <dbReference type="Proteomes" id="UP000039865"/>
    </source>
</evidence>
<feature type="transmembrane region" description="Helical" evidence="1">
    <location>
        <begin position="38"/>
        <end position="62"/>
    </location>
</feature>
<dbReference type="InParanoid" id="A0A078A356"/>
<dbReference type="AlphaFoldDB" id="A0A078A356"/>
<dbReference type="Proteomes" id="UP000039865">
    <property type="component" value="Unassembled WGS sequence"/>
</dbReference>
<proteinExistence type="predicted"/>
<organism evidence="2 3">
    <name type="scientific">Stylonychia lemnae</name>
    <name type="common">Ciliate</name>
    <dbReference type="NCBI Taxonomy" id="5949"/>
    <lineage>
        <taxon>Eukaryota</taxon>
        <taxon>Sar</taxon>
        <taxon>Alveolata</taxon>
        <taxon>Ciliophora</taxon>
        <taxon>Intramacronucleata</taxon>
        <taxon>Spirotrichea</taxon>
        <taxon>Stichotrichia</taxon>
        <taxon>Sporadotrichida</taxon>
        <taxon>Oxytrichidae</taxon>
        <taxon>Stylonychinae</taxon>
        <taxon>Stylonychia</taxon>
    </lineage>
</organism>
<accession>A0A078A356</accession>
<keyword evidence="3" id="KW-1185">Reference proteome</keyword>